<dbReference type="InterPro" id="IPR038352">
    <property type="entry name" value="Imelysin_sf"/>
</dbReference>
<dbReference type="RefSeq" id="WP_182460546.1">
    <property type="nucleotide sequence ID" value="NZ_CP059732.1"/>
</dbReference>
<dbReference type="Proteomes" id="UP000515369">
    <property type="component" value="Chromosome"/>
</dbReference>
<dbReference type="Pfam" id="PF09375">
    <property type="entry name" value="Peptidase_M75"/>
    <property type="match status" value="1"/>
</dbReference>
<comment type="subcellular location">
    <subcellularLocation>
        <location evidence="1">Cell envelope</location>
    </subcellularLocation>
</comment>
<accession>A0A7G5GWL8</accession>
<feature type="domain" description="Imelysin-like" evidence="4">
    <location>
        <begin position="57"/>
        <end position="350"/>
    </location>
</feature>
<evidence type="ECO:0000256" key="3">
    <source>
        <dbReference type="SAM" id="SignalP"/>
    </source>
</evidence>
<dbReference type="Gene3D" id="1.20.1420.20">
    <property type="entry name" value="M75 peptidase, HXXE motif"/>
    <property type="match status" value="1"/>
</dbReference>
<protein>
    <submittedName>
        <fullName evidence="5">Imelysin family protein</fullName>
    </submittedName>
</protein>
<dbReference type="EMBL" id="CP059732">
    <property type="protein sequence ID" value="QMW03260.1"/>
    <property type="molecule type" value="Genomic_DNA"/>
</dbReference>
<reference evidence="5 6" key="1">
    <citation type="submission" date="2020-07" db="EMBL/GenBank/DDBJ databases">
        <title>Spirosoma foliorum sp. nov., isolated from the leaves on the Nejang mountain Korea, Republic of.</title>
        <authorList>
            <person name="Ho H."/>
            <person name="Lee Y.-J."/>
            <person name="Nurcahyanto D.-A."/>
            <person name="Kim S.-G."/>
        </authorList>
    </citation>
    <scope>NUCLEOTIDE SEQUENCE [LARGE SCALE GENOMIC DNA]</scope>
    <source>
        <strain evidence="5 6">PL0136</strain>
    </source>
</reference>
<feature type="chain" id="PRO_5029008167" evidence="3">
    <location>
        <begin position="24"/>
        <end position="386"/>
    </location>
</feature>
<evidence type="ECO:0000259" key="4">
    <source>
        <dbReference type="Pfam" id="PF09375"/>
    </source>
</evidence>
<proteinExistence type="predicted"/>
<dbReference type="GO" id="GO:0030313">
    <property type="term" value="C:cell envelope"/>
    <property type="evidence" value="ECO:0007669"/>
    <property type="project" value="UniProtKB-SubCell"/>
</dbReference>
<dbReference type="KEGG" id="sfol:H3H32_36255"/>
<evidence type="ECO:0000313" key="6">
    <source>
        <dbReference type="Proteomes" id="UP000515369"/>
    </source>
</evidence>
<dbReference type="InterPro" id="IPR018976">
    <property type="entry name" value="Imelysin-like"/>
</dbReference>
<keyword evidence="6" id="KW-1185">Reference proteome</keyword>
<organism evidence="5 6">
    <name type="scientific">Spirosoma foliorum</name>
    <dbReference type="NCBI Taxonomy" id="2710596"/>
    <lineage>
        <taxon>Bacteria</taxon>
        <taxon>Pseudomonadati</taxon>
        <taxon>Bacteroidota</taxon>
        <taxon>Cytophagia</taxon>
        <taxon>Cytophagales</taxon>
        <taxon>Cytophagaceae</taxon>
        <taxon>Spirosoma</taxon>
    </lineage>
</organism>
<dbReference type="CDD" id="cd14659">
    <property type="entry name" value="Imelysin-like_IPPA"/>
    <property type="match status" value="1"/>
</dbReference>
<gene>
    <name evidence="5" type="ORF">H3H32_36255</name>
</gene>
<evidence type="ECO:0000256" key="2">
    <source>
        <dbReference type="ARBA" id="ARBA00022729"/>
    </source>
</evidence>
<dbReference type="InterPro" id="IPR034984">
    <property type="entry name" value="Imelysin-like_IPPA"/>
</dbReference>
<keyword evidence="2 3" id="KW-0732">Signal</keyword>
<sequence>MNQFRWKQIGFMCAFIATLWACGGGGSDNPTPTPPTPTDQASSDRKAMLTNIADNIIVPAYANFKTKFEAMVAKSDAFAAKPDKTTLADFRQAWVDAYTEWQKVELFDVGPAEQYTLRNFFNIYPTSVTGIEDYVAAGSGSFDVPASYPKQGFPALDYLINGIGTTDDAIVAHYATATDAAKRIAYLKRLTTQMNTQFTTVYTAWTTGGYRDTFINSTALTASGSTGKLVNGFVLNYERYIRSGKFGIPSGAMANGTVAPDKVEAYYKKDLSLTLAKTAHQASIDFFNGKNVKTGVEGPSLKTYLNGIGAKDSQTGKSLVDIINAQFESSNQKLAALKANLADEVKSNNTAMVAVYTEMQKAVRMLKVDMTSAMSITITYTDNDGD</sequence>
<evidence type="ECO:0000313" key="5">
    <source>
        <dbReference type="EMBL" id="QMW03260.1"/>
    </source>
</evidence>
<feature type="signal peptide" evidence="3">
    <location>
        <begin position="1"/>
        <end position="23"/>
    </location>
</feature>
<name>A0A7G5GWL8_9BACT</name>
<evidence type="ECO:0000256" key="1">
    <source>
        <dbReference type="ARBA" id="ARBA00004196"/>
    </source>
</evidence>
<dbReference type="AlphaFoldDB" id="A0A7G5GWL8"/>